<dbReference type="InterPro" id="IPR000297">
    <property type="entry name" value="PPIase_PpiC"/>
</dbReference>
<evidence type="ECO:0000313" key="12">
    <source>
        <dbReference type="Proteomes" id="UP000306340"/>
    </source>
</evidence>
<dbReference type="GO" id="GO:0003755">
    <property type="term" value="F:peptidyl-prolyl cis-trans isomerase activity"/>
    <property type="evidence" value="ECO:0007669"/>
    <property type="project" value="UniProtKB-KW"/>
</dbReference>
<feature type="signal peptide" evidence="9">
    <location>
        <begin position="1"/>
        <end position="27"/>
    </location>
</feature>
<accession>A0A4U0Z4B4</accession>
<dbReference type="SUPFAM" id="SSF109998">
    <property type="entry name" value="Triger factor/SurA peptide-binding domain-like"/>
    <property type="match status" value="1"/>
</dbReference>
<dbReference type="RefSeq" id="WP_136792758.1">
    <property type="nucleotide sequence ID" value="NZ_SWAU01000105.1"/>
</dbReference>
<evidence type="ECO:0000256" key="4">
    <source>
        <dbReference type="ARBA" id="ARBA00018370"/>
    </source>
</evidence>
<keyword evidence="5 8" id="KW-0697">Rotamase</keyword>
<dbReference type="EC" id="5.2.1.8" evidence="3"/>
<protein>
    <recommendedName>
        <fullName evidence="4">Parvulin-like PPIase</fullName>
        <ecNumber evidence="3">5.2.1.8</ecNumber>
    </recommendedName>
    <alternativeName>
        <fullName evidence="6">Peptidyl-prolyl cis-trans isomerase plp</fullName>
    </alternativeName>
    <alternativeName>
        <fullName evidence="7">Rotamase plp</fullName>
    </alternativeName>
</protein>
<evidence type="ECO:0000256" key="9">
    <source>
        <dbReference type="SAM" id="SignalP"/>
    </source>
</evidence>
<dbReference type="Gene3D" id="3.10.50.40">
    <property type="match status" value="1"/>
</dbReference>
<name>A0A4U0Z4B4_9RHOB</name>
<dbReference type="PANTHER" id="PTHR47245">
    <property type="entry name" value="PEPTIDYLPROLYL ISOMERASE"/>
    <property type="match status" value="1"/>
</dbReference>
<keyword evidence="8 11" id="KW-0413">Isomerase</keyword>
<evidence type="ECO:0000256" key="3">
    <source>
        <dbReference type="ARBA" id="ARBA00013194"/>
    </source>
</evidence>
<evidence type="ECO:0000259" key="10">
    <source>
        <dbReference type="PROSITE" id="PS50198"/>
    </source>
</evidence>
<dbReference type="InterPro" id="IPR027304">
    <property type="entry name" value="Trigger_fact/SurA_dom_sf"/>
</dbReference>
<dbReference type="InterPro" id="IPR050245">
    <property type="entry name" value="PrsA_foldase"/>
</dbReference>
<comment type="similarity">
    <text evidence="2">Belongs to the PpiC/parvulin rotamase family.</text>
</comment>
<keyword evidence="9" id="KW-0732">Signal</keyword>
<dbReference type="PANTHER" id="PTHR47245:SF2">
    <property type="entry name" value="PEPTIDYL-PROLYL CIS-TRANS ISOMERASE HP_0175-RELATED"/>
    <property type="match status" value="1"/>
</dbReference>
<evidence type="ECO:0000256" key="8">
    <source>
        <dbReference type="PROSITE-ProRule" id="PRU00278"/>
    </source>
</evidence>
<comment type="caution">
    <text evidence="11">The sequence shown here is derived from an EMBL/GenBank/DDBJ whole genome shotgun (WGS) entry which is preliminary data.</text>
</comment>
<dbReference type="Pfam" id="PF13616">
    <property type="entry name" value="Rotamase_3"/>
    <property type="match status" value="1"/>
</dbReference>
<dbReference type="Proteomes" id="UP000306340">
    <property type="component" value="Unassembled WGS sequence"/>
</dbReference>
<evidence type="ECO:0000256" key="6">
    <source>
        <dbReference type="ARBA" id="ARBA00030642"/>
    </source>
</evidence>
<proteinExistence type="inferred from homology"/>
<organism evidence="11 12">
    <name type="scientific">Cereibacter changlensis</name>
    <dbReference type="NCBI Taxonomy" id="402884"/>
    <lineage>
        <taxon>Bacteria</taxon>
        <taxon>Pseudomonadati</taxon>
        <taxon>Pseudomonadota</taxon>
        <taxon>Alphaproteobacteria</taxon>
        <taxon>Rhodobacterales</taxon>
        <taxon>Paracoccaceae</taxon>
        <taxon>Cereibacter</taxon>
    </lineage>
</organism>
<dbReference type="AlphaFoldDB" id="A0A4U0Z4B4"/>
<evidence type="ECO:0000313" key="11">
    <source>
        <dbReference type="EMBL" id="TKA96313.1"/>
    </source>
</evidence>
<dbReference type="SUPFAM" id="SSF54534">
    <property type="entry name" value="FKBP-like"/>
    <property type="match status" value="1"/>
</dbReference>
<sequence>MAKYAKLMRGTALATACIMGLALPAAAQDATASTVVATVNGTDITLGHMIALRETLPEQYQSLPDDALFNGILEQLIQQQALAQSVEGSMTPRDTLALENDRRGYLSNAALKAVVEGAVTDEALQAAYDARFKEAAPQTEYNASHILVATEEEAQKLKTEIDGGADFAELAKANSSDGAAANGGSLGWFGLGMMVKPFEDAVVKMKPGEVAGPIQTQFGWHLVKLTETRIAEAPALDEVRDELAAEIEQAAVAEHVEKLTAAATVTRAGEGIDPAKLRDQTLIDK</sequence>
<dbReference type="EMBL" id="SWAU01000105">
    <property type="protein sequence ID" value="TKA96313.1"/>
    <property type="molecule type" value="Genomic_DNA"/>
</dbReference>
<dbReference type="InterPro" id="IPR046357">
    <property type="entry name" value="PPIase_dom_sf"/>
</dbReference>
<reference evidence="11 12" key="1">
    <citation type="submission" date="2019-04" db="EMBL/GenBank/DDBJ databases">
        <title>Crypto-aerobic microbial life in anoxic (sulfidic) marine sediments.</title>
        <authorList>
            <person name="Bhattacharya S."/>
            <person name="Roy C."/>
            <person name="Mondal N."/>
            <person name="Sarkar J."/>
            <person name="Mandal S."/>
            <person name="Rameez M.J."/>
            <person name="Ghosh W."/>
        </authorList>
    </citation>
    <scope>NUCLEOTIDE SEQUENCE [LARGE SCALE GENOMIC DNA]</scope>
    <source>
        <strain evidence="11 12">SBBC</strain>
    </source>
</reference>
<dbReference type="PROSITE" id="PS50198">
    <property type="entry name" value="PPIC_PPIASE_2"/>
    <property type="match status" value="1"/>
</dbReference>
<comment type="catalytic activity">
    <reaction evidence="1">
        <text>[protein]-peptidylproline (omega=180) = [protein]-peptidylproline (omega=0)</text>
        <dbReference type="Rhea" id="RHEA:16237"/>
        <dbReference type="Rhea" id="RHEA-COMP:10747"/>
        <dbReference type="Rhea" id="RHEA-COMP:10748"/>
        <dbReference type="ChEBI" id="CHEBI:83833"/>
        <dbReference type="ChEBI" id="CHEBI:83834"/>
        <dbReference type="EC" id="5.2.1.8"/>
    </reaction>
</comment>
<gene>
    <name evidence="11" type="ORF">FAZ78_12160</name>
</gene>
<evidence type="ECO:0000256" key="5">
    <source>
        <dbReference type="ARBA" id="ARBA00023110"/>
    </source>
</evidence>
<evidence type="ECO:0000256" key="2">
    <source>
        <dbReference type="ARBA" id="ARBA00007656"/>
    </source>
</evidence>
<evidence type="ECO:0000256" key="1">
    <source>
        <dbReference type="ARBA" id="ARBA00000971"/>
    </source>
</evidence>
<evidence type="ECO:0000256" key="7">
    <source>
        <dbReference type="ARBA" id="ARBA00031484"/>
    </source>
</evidence>
<feature type="chain" id="PRO_5020746967" description="Parvulin-like PPIase" evidence="9">
    <location>
        <begin position="28"/>
        <end position="285"/>
    </location>
</feature>
<feature type="domain" description="PpiC" evidence="10">
    <location>
        <begin position="138"/>
        <end position="227"/>
    </location>
</feature>